<gene>
    <name evidence="1" type="ORF">DILT_LOCUS8351</name>
</gene>
<proteinExistence type="predicted"/>
<evidence type="ECO:0000313" key="1">
    <source>
        <dbReference type="EMBL" id="VDN12520.1"/>
    </source>
</evidence>
<feature type="non-terminal residue" evidence="1">
    <location>
        <position position="269"/>
    </location>
</feature>
<organism evidence="1 2">
    <name type="scientific">Dibothriocephalus latus</name>
    <name type="common">Fish tapeworm</name>
    <name type="synonym">Diphyllobothrium latum</name>
    <dbReference type="NCBI Taxonomy" id="60516"/>
    <lineage>
        <taxon>Eukaryota</taxon>
        <taxon>Metazoa</taxon>
        <taxon>Spiralia</taxon>
        <taxon>Lophotrochozoa</taxon>
        <taxon>Platyhelminthes</taxon>
        <taxon>Cestoda</taxon>
        <taxon>Eucestoda</taxon>
        <taxon>Diphyllobothriidea</taxon>
        <taxon>Diphyllobothriidae</taxon>
        <taxon>Dibothriocephalus</taxon>
    </lineage>
</organism>
<accession>A0A3P7LGK1</accession>
<evidence type="ECO:0000313" key="2">
    <source>
        <dbReference type="Proteomes" id="UP000281553"/>
    </source>
</evidence>
<name>A0A3P7LGK1_DIBLA</name>
<dbReference type="AlphaFoldDB" id="A0A3P7LGK1"/>
<dbReference type="EMBL" id="UYRU01054084">
    <property type="protein sequence ID" value="VDN12520.1"/>
    <property type="molecule type" value="Genomic_DNA"/>
</dbReference>
<dbReference type="OrthoDB" id="15304at2759"/>
<reference evidence="1 2" key="1">
    <citation type="submission" date="2018-11" db="EMBL/GenBank/DDBJ databases">
        <authorList>
            <consortium name="Pathogen Informatics"/>
        </authorList>
    </citation>
    <scope>NUCLEOTIDE SEQUENCE [LARGE SCALE GENOMIC DNA]</scope>
</reference>
<protein>
    <submittedName>
        <fullName evidence="1">Uncharacterized protein</fullName>
    </submittedName>
</protein>
<sequence>MPSTPQSVWNDLVGNDEEGPFQRRSMLMRLTGKENEVAVLLRSQFETELATLLLYPSQYPNVARRCLFQQFMNYLRHVYQSPSDLLEVVNSLTSCFLPSRPPAESQEASKPRNRFSSIFAICNDPSDILFTLLPHTWPNLEIFMAVACTCICLAYTRALVALVLNQYNTQNAGAALTQRDAVNFAKNRIQSLPTPFRNSILSAVSCLDHMLDRLSLSGSSNQPDAWTAAGGSSATAALPTSSTGGTTGATAASSSSSGISLLESVIRLN</sequence>
<keyword evidence="2" id="KW-1185">Reference proteome</keyword>
<dbReference type="Proteomes" id="UP000281553">
    <property type="component" value="Unassembled WGS sequence"/>
</dbReference>